<comment type="caution">
    <text evidence="4">The sequence shown here is derived from an EMBL/GenBank/DDBJ whole genome shotgun (WGS) entry which is preliminary data.</text>
</comment>
<dbReference type="InterPro" id="IPR050951">
    <property type="entry name" value="Retrovirus_Pol_polyprotein"/>
</dbReference>
<dbReference type="EMBL" id="JARK01001402">
    <property type="protein sequence ID" value="EYC08315.1"/>
    <property type="molecule type" value="Genomic_DNA"/>
</dbReference>
<dbReference type="Pfam" id="PF17921">
    <property type="entry name" value="Integrase_H2C2"/>
    <property type="match status" value="1"/>
</dbReference>
<dbReference type="STRING" id="53326.A0A016TZQ1"/>
<dbReference type="AlphaFoldDB" id="A0A016TZQ1"/>
<evidence type="ECO:0000256" key="2">
    <source>
        <dbReference type="SAM" id="MobiDB-lite"/>
    </source>
</evidence>
<feature type="domain" description="Integrase zinc-binding" evidence="3">
    <location>
        <begin position="8"/>
        <end position="61"/>
    </location>
</feature>
<dbReference type="PANTHER" id="PTHR37984:SF5">
    <property type="entry name" value="PROTEIN NYNRIN-LIKE"/>
    <property type="match status" value="1"/>
</dbReference>
<dbReference type="PANTHER" id="PTHR37984">
    <property type="entry name" value="PROTEIN CBG26694"/>
    <property type="match status" value="1"/>
</dbReference>
<dbReference type="FunFam" id="1.10.340.70:FF:000003">
    <property type="entry name" value="Protein CBG25708"/>
    <property type="match status" value="1"/>
</dbReference>
<evidence type="ECO:0000313" key="5">
    <source>
        <dbReference type="Proteomes" id="UP000024635"/>
    </source>
</evidence>
<dbReference type="OrthoDB" id="5818961at2759"/>
<keyword evidence="5" id="KW-1185">Reference proteome</keyword>
<proteinExistence type="predicted"/>
<evidence type="ECO:0000259" key="3">
    <source>
        <dbReference type="Pfam" id="PF17921"/>
    </source>
</evidence>
<gene>
    <name evidence="4" type="primary">Acey_s0066.g3693</name>
    <name evidence="4" type="ORF">Y032_0066g3693</name>
</gene>
<dbReference type="GO" id="GO:0003964">
    <property type="term" value="F:RNA-directed DNA polymerase activity"/>
    <property type="evidence" value="ECO:0007669"/>
    <property type="project" value="UniProtKB-EC"/>
</dbReference>
<sequence>MSGERVVIPSALRSKVLKELHVGHPGIVRMKKLARSYVYWPNIDGDCENMVRTCTNCQEAAKNPIKVPLKAWPSPTRVWQRVHVDFAGPLEGVYYLVVVDAFTTMSDSQLELLESSFESLVGADDDVEDMIADTPLVVPLENSSDGEDDDGEESGGSDSD</sequence>
<dbReference type="EC" id="2.7.7.49" evidence="1"/>
<dbReference type="Gene3D" id="1.10.340.70">
    <property type="match status" value="1"/>
</dbReference>
<dbReference type="Proteomes" id="UP000024635">
    <property type="component" value="Unassembled WGS sequence"/>
</dbReference>
<accession>A0A016TZQ1</accession>
<name>A0A016TZQ1_9BILA</name>
<feature type="region of interest" description="Disordered" evidence="2">
    <location>
        <begin position="136"/>
        <end position="160"/>
    </location>
</feature>
<evidence type="ECO:0000256" key="1">
    <source>
        <dbReference type="ARBA" id="ARBA00012493"/>
    </source>
</evidence>
<feature type="compositionally biased region" description="Acidic residues" evidence="2">
    <location>
        <begin position="144"/>
        <end position="160"/>
    </location>
</feature>
<reference evidence="5" key="1">
    <citation type="journal article" date="2015" name="Nat. Genet.">
        <title>The genome and transcriptome of the zoonotic hookworm Ancylostoma ceylanicum identify infection-specific gene families.</title>
        <authorList>
            <person name="Schwarz E.M."/>
            <person name="Hu Y."/>
            <person name="Antoshechkin I."/>
            <person name="Miller M.M."/>
            <person name="Sternberg P.W."/>
            <person name="Aroian R.V."/>
        </authorList>
    </citation>
    <scope>NUCLEOTIDE SEQUENCE</scope>
    <source>
        <strain evidence="5">HY135</strain>
    </source>
</reference>
<dbReference type="InterPro" id="IPR041588">
    <property type="entry name" value="Integrase_H2C2"/>
</dbReference>
<protein>
    <recommendedName>
        <fullName evidence="1">RNA-directed DNA polymerase</fullName>
        <ecNumber evidence="1">2.7.7.49</ecNumber>
    </recommendedName>
</protein>
<evidence type="ECO:0000313" key="4">
    <source>
        <dbReference type="EMBL" id="EYC08315.1"/>
    </source>
</evidence>
<organism evidence="4 5">
    <name type="scientific">Ancylostoma ceylanicum</name>
    <dbReference type="NCBI Taxonomy" id="53326"/>
    <lineage>
        <taxon>Eukaryota</taxon>
        <taxon>Metazoa</taxon>
        <taxon>Ecdysozoa</taxon>
        <taxon>Nematoda</taxon>
        <taxon>Chromadorea</taxon>
        <taxon>Rhabditida</taxon>
        <taxon>Rhabditina</taxon>
        <taxon>Rhabditomorpha</taxon>
        <taxon>Strongyloidea</taxon>
        <taxon>Ancylostomatidae</taxon>
        <taxon>Ancylostomatinae</taxon>
        <taxon>Ancylostoma</taxon>
    </lineage>
</organism>